<evidence type="ECO:0000256" key="5">
    <source>
        <dbReference type="ARBA" id="ARBA00023136"/>
    </source>
</evidence>
<proteinExistence type="predicted"/>
<comment type="caution">
    <text evidence="8">The sequence shown here is derived from an EMBL/GenBank/DDBJ whole genome shotgun (WGS) entry which is preliminary data.</text>
</comment>
<dbReference type="PANTHER" id="PTHR30619">
    <property type="entry name" value="DNA INTERNALIZATION/COMPETENCE PROTEIN COMEC/REC2"/>
    <property type="match status" value="1"/>
</dbReference>
<evidence type="ECO:0000256" key="1">
    <source>
        <dbReference type="ARBA" id="ARBA00004651"/>
    </source>
</evidence>
<dbReference type="AlphaFoldDB" id="A0A2H0XC84"/>
<dbReference type="EMBL" id="PEYU01000025">
    <property type="protein sequence ID" value="PIS22533.1"/>
    <property type="molecule type" value="Genomic_DNA"/>
</dbReference>
<dbReference type="PANTHER" id="PTHR30619:SF7">
    <property type="entry name" value="BETA-LACTAMASE DOMAIN PROTEIN"/>
    <property type="match status" value="1"/>
</dbReference>
<comment type="subcellular location">
    <subcellularLocation>
        <location evidence="1">Cell membrane</location>
        <topology evidence="1">Multi-pass membrane protein</topology>
    </subcellularLocation>
</comment>
<dbReference type="GO" id="GO:0005886">
    <property type="term" value="C:plasma membrane"/>
    <property type="evidence" value="ECO:0007669"/>
    <property type="project" value="UniProtKB-SubCell"/>
</dbReference>
<evidence type="ECO:0000313" key="8">
    <source>
        <dbReference type="EMBL" id="PIS22533.1"/>
    </source>
</evidence>
<feature type="transmembrane region" description="Helical" evidence="6">
    <location>
        <begin position="108"/>
        <end position="128"/>
    </location>
</feature>
<dbReference type="InterPro" id="IPR004477">
    <property type="entry name" value="ComEC_N"/>
</dbReference>
<protein>
    <recommendedName>
        <fullName evidence="7">ComEC/Rec2-related protein domain-containing protein</fullName>
    </recommendedName>
</protein>
<evidence type="ECO:0000259" key="7">
    <source>
        <dbReference type="Pfam" id="PF03772"/>
    </source>
</evidence>
<dbReference type="Proteomes" id="UP000231252">
    <property type="component" value="Unassembled WGS sequence"/>
</dbReference>
<feature type="transmembrane region" description="Helical" evidence="6">
    <location>
        <begin position="332"/>
        <end position="351"/>
    </location>
</feature>
<evidence type="ECO:0000256" key="2">
    <source>
        <dbReference type="ARBA" id="ARBA00022475"/>
    </source>
</evidence>
<feature type="domain" description="ComEC/Rec2-related protein" evidence="7">
    <location>
        <begin position="98"/>
        <end position="353"/>
    </location>
</feature>
<sequence>MKTKVFILATLLAFWRVGEFVAWQSKTFINKFSNDMEYTYQAPVDECASGQGIYCGFKVASGRFRAKASDKIQQVLPSPHSELVMGMVLGENRFKQVPTYNDILKTVGLVHVVVVSGYNISLVFTLLMRLLGSQYKVKNLIIGLFCTFIYSGISGFGVPAVRAWIMGSIAVIFKFYGRPVQGIKVLIVSAIVILCTAPSQLFSVSFLLSFLATLGVMVVPEALKGIWGLLGIKSRAGLFEDFNTSLSAQLMVNPVISYYFGTMSVVSLIVNPLVLWVVPLCTVLGGVLVFTAFASPLLAKIIALVLYPFLDFFVIFSEFFSGFKTASLQIRFSFYGIVAYYILLLLGIKLFRRKP</sequence>
<organism evidence="8 9">
    <name type="scientific">candidate division WWE3 bacterium CG08_land_8_20_14_0_20_41_10</name>
    <dbReference type="NCBI Taxonomy" id="1975085"/>
    <lineage>
        <taxon>Bacteria</taxon>
        <taxon>Katanobacteria</taxon>
    </lineage>
</organism>
<evidence type="ECO:0000313" key="9">
    <source>
        <dbReference type="Proteomes" id="UP000231252"/>
    </source>
</evidence>
<evidence type="ECO:0000256" key="3">
    <source>
        <dbReference type="ARBA" id="ARBA00022692"/>
    </source>
</evidence>
<name>A0A2H0XC84_UNCKA</name>
<keyword evidence="4 6" id="KW-1133">Transmembrane helix</keyword>
<keyword evidence="3 6" id="KW-0812">Transmembrane</keyword>
<evidence type="ECO:0000256" key="4">
    <source>
        <dbReference type="ARBA" id="ARBA00022989"/>
    </source>
</evidence>
<keyword evidence="5 6" id="KW-0472">Membrane</keyword>
<reference evidence="9" key="1">
    <citation type="submission" date="2017-09" db="EMBL/GenBank/DDBJ databases">
        <title>Depth-based differentiation of microbial function through sediment-hosted aquifers and enrichment of novel symbionts in the deep terrestrial subsurface.</title>
        <authorList>
            <person name="Probst A.J."/>
            <person name="Ladd B."/>
            <person name="Jarett J.K."/>
            <person name="Geller-Mcgrath D.E."/>
            <person name="Sieber C.M.K."/>
            <person name="Emerson J.B."/>
            <person name="Anantharaman K."/>
            <person name="Thomas B.C."/>
            <person name="Malmstrom R."/>
            <person name="Stieglmeier M."/>
            <person name="Klingl A."/>
            <person name="Woyke T."/>
            <person name="Ryan C.M."/>
            <person name="Banfield J.F."/>
        </authorList>
    </citation>
    <scope>NUCLEOTIDE SEQUENCE [LARGE SCALE GENOMIC DNA]</scope>
</reference>
<dbReference type="InterPro" id="IPR052159">
    <property type="entry name" value="Competence_DNA_uptake"/>
</dbReference>
<dbReference type="Pfam" id="PF03772">
    <property type="entry name" value="Competence"/>
    <property type="match status" value="1"/>
</dbReference>
<keyword evidence="2" id="KW-1003">Cell membrane</keyword>
<gene>
    <name evidence="8" type="ORF">COT50_01320</name>
</gene>
<accession>A0A2H0XC84</accession>
<feature type="transmembrane region" description="Helical" evidence="6">
    <location>
        <begin position="135"/>
        <end position="153"/>
    </location>
</feature>
<evidence type="ECO:0000256" key="6">
    <source>
        <dbReference type="SAM" id="Phobius"/>
    </source>
</evidence>
<dbReference type="NCBIfam" id="TIGR00360">
    <property type="entry name" value="ComEC_N-term"/>
    <property type="match status" value="1"/>
</dbReference>
<feature type="transmembrane region" description="Helical" evidence="6">
    <location>
        <begin position="183"/>
        <end position="201"/>
    </location>
</feature>